<evidence type="ECO:0000313" key="2">
    <source>
        <dbReference type="EMBL" id="GEA81652.1"/>
    </source>
</evidence>
<organism evidence="2 3">
    <name type="scientific">Cellulomonas uda</name>
    <dbReference type="NCBI Taxonomy" id="1714"/>
    <lineage>
        <taxon>Bacteria</taxon>
        <taxon>Bacillati</taxon>
        <taxon>Actinomycetota</taxon>
        <taxon>Actinomycetes</taxon>
        <taxon>Micrococcales</taxon>
        <taxon>Cellulomonadaceae</taxon>
        <taxon>Cellulomonas</taxon>
    </lineage>
</organism>
<keyword evidence="3" id="KW-1185">Reference proteome</keyword>
<evidence type="ECO:0000256" key="1">
    <source>
        <dbReference type="SAM" id="MobiDB-lite"/>
    </source>
</evidence>
<accession>A0A4Y3KCH0</accession>
<proteinExistence type="predicted"/>
<evidence type="ECO:0008006" key="4">
    <source>
        <dbReference type="Google" id="ProtNLM"/>
    </source>
</evidence>
<protein>
    <recommendedName>
        <fullName evidence="4">ATP/GTP-binding protein</fullName>
    </recommendedName>
</protein>
<feature type="region of interest" description="Disordered" evidence="1">
    <location>
        <begin position="1"/>
        <end position="33"/>
    </location>
</feature>
<dbReference type="Proteomes" id="UP000315842">
    <property type="component" value="Unassembled WGS sequence"/>
</dbReference>
<comment type="caution">
    <text evidence="2">The sequence shown here is derived from an EMBL/GenBank/DDBJ whole genome shotgun (WGS) entry which is preliminary data.</text>
</comment>
<dbReference type="EMBL" id="BJLP01000034">
    <property type="protein sequence ID" value="GEA81652.1"/>
    <property type="molecule type" value="Genomic_DNA"/>
</dbReference>
<dbReference type="AlphaFoldDB" id="A0A4Y3KCH0"/>
<gene>
    <name evidence="2" type="ORF">CUD01_20960</name>
</gene>
<reference evidence="2 3" key="1">
    <citation type="submission" date="2019-06" db="EMBL/GenBank/DDBJ databases">
        <title>Whole genome shotgun sequence of Cellulomonas uda NBRC 3747.</title>
        <authorList>
            <person name="Hosoyama A."/>
            <person name="Uohara A."/>
            <person name="Ohji S."/>
            <person name="Ichikawa N."/>
        </authorList>
    </citation>
    <scope>NUCLEOTIDE SEQUENCE [LARGE SCALE GENOMIC DNA]</scope>
    <source>
        <strain evidence="2 3">NBRC 3747</strain>
    </source>
</reference>
<evidence type="ECO:0000313" key="3">
    <source>
        <dbReference type="Proteomes" id="UP000315842"/>
    </source>
</evidence>
<name>A0A4Y3KCH0_CELUD</name>
<dbReference type="RefSeq" id="WP_141320963.1">
    <property type="nucleotide sequence ID" value="NZ_BJLP01000034.1"/>
</dbReference>
<sequence length="109" mass="12122">MARRSTKRPYGAEHVPLDVHRATGGRTVQDGPDGEWVVQRVRGGERDYRCPGCDQPVPAGTAHVVAWRTDDWRGAGVEDRRHWHAACFEARGRRGPTTRGAARRPTRGA</sequence>